<proteinExistence type="predicted"/>
<evidence type="ECO:0000313" key="2">
    <source>
        <dbReference type="EMBL" id="KFO23030.1"/>
    </source>
</evidence>
<protein>
    <submittedName>
        <fullName evidence="2">Uncharacterized protein</fullName>
    </submittedName>
</protein>
<evidence type="ECO:0000256" key="1">
    <source>
        <dbReference type="SAM" id="MobiDB-lite"/>
    </source>
</evidence>
<organism evidence="2 3">
    <name type="scientific">Fukomys damarensis</name>
    <name type="common">Damaraland mole rat</name>
    <name type="synonym">Cryptomys damarensis</name>
    <dbReference type="NCBI Taxonomy" id="885580"/>
    <lineage>
        <taxon>Eukaryota</taxon>
        <taxon>Metazoa</taxon>
        <taxon>Chordata</taxon>
        <taxon>Craniata</taxon>
        <taxon>Vertebrata</taxon>
        <taxon>Euteleostomi</taxon>
        <taxon>Mammalia</taxon>
        <taxon>Eutheria</taxon>
        <taxon>Euarchontoglires</taxon>
        <taxon>Glires</taxon>
        <taxon>Rodentia</taxon>
        <taxon>Hystricomorpha</taxon>
        <taxon>Bathyergidae</taxon>
        <taxon>Fukomys</taxon>
    </lineage>
</organism>
<sequence>MSLPTQDTNTVTLLTFKQKPGAAEVEQLLGDPWEPQGTQRGWKPADLDPVRLLLHPQALPSWVGLGPGSDPADKKPRARSRAPPGPVLADRGPTALWLLRLDRAPEKALACGGSERPDAPFREIDCSRGRT</sequence>
<feature type="region of interest" description="Disordered" evidence="1">
    <location>
        <begin position="60"/>
        <end position="91"/>
    </location>
</feature>
<name>A0A091CYQ5_FUKDA</name>
<accession>A0A091CYQ5</accession>
<gene>
    <name evidence="2" type="ORF">H920_15577</name>
</gene>
<feature type="compositionally biased region" description="Basic and acidic residues" evidence="1">
    <location>
        <begin position="115"/>
        <end position="131"/>
    </location>
</feature>
<feature type="region of interest" description="Disordered" evidence="1">
    <location>
        <begin position="110"/>
        <end position="131"/>
    </location>
</feature>
<keyword evidence="3" id="KW-1185">Reference proteome</keyword>
<dbReference type="AlphaFoldDB" id="A0A091CYQ5"/>
<dbReference type="EMBL" id="KN123859">
    <property type="protein sequence ID" value="KFO23030.1"/>
    <property type="molecule type" value="Genomic_DNA"/>
</dbReference>
<evidence type="ECO:0000313" key="3">
    <source>
        <dbReference type="Proteomes" id="UP000028990"/>
    </source>
</evidence>
<reference evidence="2 3" key="1">
    <citation type="submission" date="2013-11" db="EMBL/GenBank/DDBJ databases">
        <title>The Damaraland mole rat (Fukomys damarensis) genome and evolution of African mole rats.</title>
        <authorList>
            <person name="Gladyshev V.N."/>
            <person name="Fang X."/>
        </authorList>
    </citation>
    <scope>NUCLEOTIDE SEQUENCE [LARGE SCALE GENOMIC DNA]</scope>
    <source>
        <tissue evidence="2">Liver</tissue>
    </source>
</reference>
<dbReference type="Proteomes" id="UP000028990">
    <property type="component" value="Unassembled WGS sequence"/>
</dbReference>